<dbReference type="SUPFAM" id="SSF47473">
    <property type="entry name" value="EF-hand"/>
    <property type="match status" value="1"/>
</dbReference>
<dbReference type="Proteomes" id="UP000632063">
    <property type="component" value="Unassembled WGS sequence"/>
</dbReference>
<name>A0ABR9CU16_9HYPH</name>
<proteinExistence type="predicted"/>
<dbReference type="Gene3D" id="1.10.238.10">
    <property type="entry name" value="EF-hand"/>
    <property type="match status" value="1"/>
</dbReference>
<evidence type="ECO:0000313" key="3">
    <source>
        <dbReference type="Proteomes" id="UP000632063"/>
    </source>
</evidence>
<reference evidence="3" key="1">
    <citation type="submission" date="2020-09" db="EMBL/GenBank/DDBJ databases">
        <title>The genome sequence of strain Labrenzia suaedae 4C16A.</title>
        <authorList>
            <person name="Liu Y."/>
        </authorList>
    </citation>
    <scope>NUCLEOTIDE SEQUENCE [LARGE SCALE GENOMIC DNA]</scope>
    <source>
        <strain evidence="3">4C16A</strain>
    </source>
</reference>
<dbReference type="InterPro" id="IPR002048">
    <property type="entry name" value="EF_hand_dom"/>
</dbReference>
<comment type="caution">
    <text evidence="2">The sequence shown here is derived from an EMBL/GenBank/DDBJ whole genome shotgun (WGS) entry which is preliminary data.</text>
</comment>
<organism evidence="2 3">
    <name type="scientific">Roseibium litorale</name>
    <dbReference type="NCBI Taxonomy" id="2803841"/>
    <lineage>
        <taxon>Bacteria</taxon>
        <taxon>Pseudomonadati</taxon>
        <taxon>Pseudomonadota</taxon>
        <taxon>Alphaproteobacteria</taxon>
        <taxon>Hyphomicrobiales</taxon>
        <taxon>Stappiaceae</taxon>
        <taxon>Roseibium</taxon>
    </lineage>
</organism>
<protein>
    <submittedName>
        <fullName evidence="2">EF-hand domain-containing protein</fullName>
    </submittedName>
</protein>
<dbReference type="InterPro" id="IPR018247">
    <property type="entry name" value="EF_Hand_1_Ca_BS"/>
</dbReference>
<evidence type="ECO:0000313" key="2">
    <source>
        <dbReference type="EMBL" id="MBD8894099.1"/>
    </source>
</evidence>
<evidence type="ECO:0000259" key="1">
    <source>
        <dbReference type="PROSITE" id="PS50222"/>
    </source>
</evidence>
<accession>A0ABR9CU16</accession>
<sequence length="156" mass="17160">METTMSKIVFPSLLRILVLGAALPLTVASSLAQGRMGEHFIESWDQDGDGYVTLTEAESRRSDVFAAFDANDDGYLDAEEYVLFDEARETDMRENGGHQNGMGMNPANGMRLQANDADGDGKVSKDEFVGNTKLWMTRLDRTGDGRVGLEDFGRGR</sequence>
<dbReference type="Pfam" id="PF13202">
    <property type="entry name" value="EF-hand_5"/>
    <property type="match status" value="2"/>
</dbReference>
<dbReference type="InterPro" id="IPR011992">
    <property type="entry name" value="EF-hand-dom_pair"/>
</dbReference>
<gene>
    <name evidence="2" type="ORF">IG616_21345</name>
</gene>
<reference evidence="2 3" key="2">
    <citation type="journal article" date="2021" name="Int. J. Syst. Evol. Microbiol.">
        <title>Roseibium litorale sp. nov., isolated from a tidal flat sediment and proposal for the reclassification of Labrenzia polysiphoniae as Roseibium polysiphoniae comb. nov.</title>
        <authorList>
            <person name="Liu Y."/>
            <person name="Pei T."/>
            <person name="Du J."/>
            <person name="Chao M."/>
            <person name="Deng M.R."/>
            <person name="Zhu H."/>
        </authorList>
    </citation>
    <scope>NUCLEOTIDE SEQUENCE [LARGE SCALE GENOMIC DNA]</scope>
    <source>
        <strain evidence="2 3">4C16A</strain>
    </source>
</reference>
<keyword evidence="3" id="KW-1185">Reference proteome</keyword>
<dbReference type="PROSITE" id="PS00018">
    <property type="entry name" value="EF_HAND_1"/>
    <property type="match status" value="2"/>
</dbReference>
<feature type="domain" description="EF-hand" evidence="1">
    <location>
        <begin position="56"/>
        <end position="91"/>
    </location>
</feature>
<dbReference type="PROSITE" id="PS50222">
    <property type="entry name" value="EF_HAND_2"/>
    <property type="match status" value="1"/>
</dbReference>
<dbReference type="EMBL" id="JACYXI010000020">
    <property type="protein sequence ID" value="MBD8894099.1"/>
    <property type="molecule type" value="Genomic_DNA"/>
</dbReference>